<evidence type="ECO:0000313" key="3">
    <source>
        <dbReference type="Proteomes" id="UP000076962"/>
    </source>
</evidence>
<dbReference type="AlphaFoldDB" id="A0A176RV49"/>
<sequence length="54" mass="5413">MNDINLIIGFATASFAIAISPGPSWIYIISSTVEQGCTAGLIAVAGNATPTSSV</sequence>
<reference evidence="2 3" key="1">
    <citation type="submission" date="2016-05" db="EMBL/GenBank/DDBJ databases">
        <title>Single-cell genome of chain-forming Candidatus Thiomargarita nelsonii and comparison to other large sulfur-oxidizing bacteria.</title>
        <authorList>
            <person name="Winkel M."/>
            <person name="Salman V."/>
            <person name="Woyke T."/>
            <person name="Schulz-Vogt H."/>
            <person name="Richter M."/>
            <person name="Flood B."/>
            <person name="Bailey J."/>
            <person name="Amann R."/>
            <person name="Mussmann M."/>
        </authorList>
    </citation>
    <scope>NUCLEOTIDE SEQUENCE [LARGE SCALE GENOMIC DNA]</scope>
    <source>
        <strain evidence="2 3">THI036</strain>
    </source>
</reference>
<dbReference type="Proteomes" id="UP000076962">
    <property type="component" value="Unassembled WGS sequence"/>
</dbReference>
<evidence type="ECO:0000256" key="1">
    <source>
        <dbReference type="SAM" id="Phobius"/>
    </source>
</evidence>
<accession>A0A176RV49</accession>
<evidence type="ECO:0000313" key="2">
    <source>
        <dbReference type="EMBL" id="OAD19614.1"/>
    </source>
</evidence>
<evidence type="ECO:0008006" key="4">
    <source>
        <dbReference type="Google" id="ProtNLM"/>
    </source>
</evidence>
<dbReference type="EMBL" id="LUTY01002729">
    <property type="protein sequence ID" value="OAD19614.1"/>
    <property type="molecule type" value="Genomic_DNA"/>
</dbReference>
<name>A0A176RV49_9GAMM</name>
<proteinExistence type="predicted"/>
<keyword evidence="3" id="KW-1185">Reference proteome</keyword>
<comment type="caution">
    <text evidence="2">The sequence shown here is derived from an EMBL/GenBank/DDBJ whole genome shotgun (WGS) entry which is preliminary data.</text>
</comment>
<feature type="transmembrane region" description="Helical" evidence="1">
    <location>
        <begin position="6"/>
        <end position="28"/>
    </location>
</feature>
<keyword evidence="1" id="KW-0472">Membrane</keyword>
<keyword evidence="1" id="KW-0812">Transmembrane</keyword>
<protein>
    <recommendedName>
        <fullName evidence="4">LysE family translocator</fullName>
    </recommendedName>
</protein>
<gene>
    <name evidence="2" type="ORF">THIOM_004738</name>
</gene>
<organism evidence="2 3">
    <name type="scientific">Candidatus Thiomargarita nelsonii</name>
    <dbReference type="NCBI Taxonomy" id="1003181"/>
    <lineage>
        <taxon>Bacteria</taxon>
        <taxon>Pseudomonadati</taxon>
        <taxon>Pseudomonadota</taxon>
        <taxon>Gammaproteobacteria</taxon>
        <taxon>Thiotrichales</taxon>
        <taxon>Thiotrichaceae</taxon>
        <taxon>Thiomargarita</taxon>
    </lineage>
</organism>
<keyword evidence="1" id="KW-1133">Transmembrane helix</keyword>